<sequence length="128" mass="14684">MDILPDDTKIPEQKETYTVDDMLNTVRTEFPIDCGVVMELSPTNYVVKENPKNTIGIIFRIIDDPNLIKVRMDFYDRTRTDQGLITLIAISTVNKDSWGHIKVDRVNEAFLTPTKVNEIKNFKPILNG</sequence>
<gene>
    <name evidence="1" type="ORF">KC669_04460</name>
</gene>
<protein>
    <submittedName>
        <fullName evidence="1">Uncharacterized protein</fullName>
    </submittedName>
</protein>
<dbReference type="Proteomes" id="UP000714915">
    <property type="component" value="Unassembled WGS sequence"/>
</dbReference>
<accession>A0A955LBT5</accession>
<reference evidence="1" key="2">
    <citation type="journal article" date="2021" name="Microbiome">
        <title>Successional dynamics and alternative stable states in a saline activated sludge microbial community over 9 years.</title>
        <authorList>
            <person name="Wang Y."/>
            <person name="Ye J."/>
            <person name="Ju F."/>
            <person name="Liu L."/>
            <person name="Boyd J.A."/>
            <person name="Deng Y."/>
            <person name="Parks D.H."/>
            <person name="Jiang X."/>
            <person name="Yin X."/>
            <person name="Woodcroft B.J."/>
            <person name="Tyson G.W."/>
            <person name="Hugenholtz P."/>
            <person name="Polz M.F."/>
            <person name="Zhang T."/>
        </authorList>
    </citation>
    <scope>NUCLEOTIDE SEQUENCE</scope>
    <source>
        <strain evidence="1">HKST-UBA09</strain>
    </source>
</reference>
<comment type="caution">
    <text evidence="1">The sequence shown here is derived from an EMBL/GenBank/DDBJ whole genome shotgun (WGS) entry which is preliminary data.</text>
</comment>
<name>A0A955LBT5_9BACT</name>
<organism evidence="1 2">
    <name type="scientific">Candidatus Dojkabacteria bacterium</name>
    <dbReference type="NCBI Taxonomy" id="2099670"/>
    <lineage>
        <taxon>Bacteria</taxon>
        <taxon>Candidatus Dojkabacteria</taxon>
    </lineage>
</organism>
<reference evidence="1" key="1">
    <citation type="submission" date="2020-04" db="EMBL/GenBank/DDBJ databases">
        <authorList>
            <person name="Zhang T."/>
        </authorList>
    </citation>
    <scope>NUCLEOTIDE SEQUENCE</scope>
    <source>
        <strain evidence="1">HKST-UBA09</strain>
    </source>
</reference>
<evidence type="ECO:0000313" key="1">
    <source>
        <dbReference type="EMBL" id="MCA9387258.1"/>
    </source>
</evidence>
<proteinExistence type="predicted"/>
<dbReference type="AlphaFoldDB" id="A0A955LBT5"/>
<evidence type="ECO:0000313" key="2">
    <source>
        <dbReference type="Proteomes" id="UP000714915"/>
    </source>
</evidence>
<dbReference type="EMBL" id="JAGQLF010000074">
    <property type="protein sequence ID" value="MCA9387258.1"/>
    <property type="molecule type" value="Genomic_DNA"/>
</dbReference>